<dbReference type="PRINTS" id="PR01002">
    <property type="entry name" value="FLGFLGJ"/>
</dbReference>
<dbReference type="SMART" id="SM00047">
    <property type="entry name" value="LYZ2"/>
    <property type="match status" value="1"/>
</dbReference>
<protein>
    <recommendedName>
        <fullName evidence="3">Mannosyl-glycoprotein endo-beta-N-acetylglucosamidase-like domain-containing protein</fullName>
    </recommendedName>
</protein>
<gene>
    <name evidence="4" type="ORF">FPL14_18625</name>
</gene>
<feature type="region of interest" description="Disordered" evidence="2">
    <location>
        <begin position="160"/>
        <end position="190"/>
    </location>
</feature>
<dbReference type="GO" id="GO:0071973">
    <property type="term" value="P:bacterial-type flagellum-dependent cell motility"/>
    <property type="evidence" value="ECO:0007669"/>
    <property type="project" value="TreeGrafter"/>
</dbReference>
<dbReference type="Pfam" id="PF01832">
    <property type="entry name" value="Glucosaminidase"/>
    <property type="match status" value="1"/>
</dbReference>
<evidence type="ECO:0000313" key="4">
    <source>
        <dbReference type="EMBL" id="QMV42976.1"/>
    </source>
</evidence>
<keyword evidence="5" id="KW-1185">Reference proteome</keyword>
<evidence type="ECO:0000256" key="2">
    <source>
        <dbReference type="SAM" id="MobiDB-lite"/>
    </source>
</evidence>
<dbReference type="PANTHER" id="PTHR33308:SF9">
    <property type="entry name" value="PEPTIDOGLYCAN HYDROLASE FLGJ"/>
    <property type="match status" value="1"/>
</dbReference>
<name>A0A7G5C192_9BACL</name>
<feature type="domain" description="Mannosyl-glycoprotein endo-beta-N-acetylglucosamidase-like" evidence="3">
    <location>
        <begin position="2"/>
        <end position="154"/>
    </location>
</feature>
<dbReference type="RefSeq" id="WP_182299205.1">
    <property type="nucleotide sequence ID" value="NZ_CP041969.1"/>
</dbReference>
<evidence type="ECO:0000256" key="1">
    <source>
        <dbReference type="ARBA" id="ARBA00022801"/>
    </source>
</evidence>
<sequence length="279" mass="30845">MAKLSKAQFIAALAPMAIRARLEGSPMFPSVRLAQNLLETGGVIHPWNNLGGIKFGSGKPNAYWHGQWVRKGTWEVENGVRTDTSALFRAYDSVYDFYKDQDLLFQLPRYERVRLAQTPDQQAIALRLCGYATDPQYETKIISLINANKLTQYDEQALPNKAPAEPDESTKPANPQSPQDPDTPKPPEDVYPIMIDGVQVAEGQRFDGHIWVPARIVGNALGIAIDWKDKTVTANGKPLPTRAIGDKGYVPVRELAAEAHAPAKVQWNKDAKSVEITTG</sequence>
<proteinExistence type="predicted"/>
<dbReference type="KEGG" id="cchl:FPL14_18625"/>
<reference evidence="4 5" key="1">
    <citation type="submission" date="2019-07" db="EMBL/GenBank/DDBJ databases">
        <authorList>
            <person name="Kim J.K."/>
            <person name="Cheong H.-M."/>
            <person name="Choi Y."/>
            <person name="Hwang K.J."/>
            <person name="Lee S."/>
            <person name="Choi C."/>
        </authorList>
    </citation>
    <scope>NUCLEOTIDE SEQUENCE [LARGE SCALE GENOMIC DNA]</scope>
    <source>
        <strain evidence="4 5">KS 22</strain>
    </source>
</reference>
<dbReference type="EMBL" id="CP041969">
    <property type="protein sequence ID" value="QMV42976.1"/>
    <property type="molecule type" value="Genomic_DNA"/>
</dbReference>
<dbReference type="PANTHER" id="PTHR33308">
    <property type="entry name" value="PEPTIDOGLYCAN HYDROLASE FLGJ"/>
    <property type="match status" value="1"/>
</dbReference>
<accession>A0A7G5C192</accession>
<keyword evidence="1" id="KW-0378">Hydrolase</keyword>
<evidence type="ECO:0000259" key="3">
    <source>
        <dbReference type="SMART" id="SM00047"/>
    </source>
</evidence>
<dbReference type="Gene3D" id="1.10.530.10">
    <property type="match status" value="1"/>
</dbReference>
<feature type="compositionally biased region" description="Polar residues" evidence="2">
    <location>
        <begin position="171"/>
        <end position="180"/>
    </location>
</feature>
<dbReference type="InterPro" id="IPR002901">
    <property type="entry name" value="MGlyc_endo_b_GlcNAc-like_dom"/>
</dbReference>
<dbReference type="InterPro" id="IPR051056">
    <property type="entry name" value="Glycosyl_Hydrolase_73"/>
</dbReference>
<evidence type="ECO:0000313" key="5">
    <source>
        <dbReference type="Proteomes" id="UP000515679"/>
    </source>
</evidence>
<dbReference type="GO" id="GO:0004040">
    <property type="term" value="F:amidase activity"/>
    <property type="evidence" value="ECO:0007669"/>
    <property type="project" value="InterPro"/>
</dbReference>
<dbReference type="Proteomes" id="UP000515679">
    <property type="component" value="Chromosome"/>
</dbReference>
<organism evidence="4 5">
    <name type="scientific">Cohnella cholangitidis</name>
    <dbReference type="NCBI Taxonomy" id="2598458"/>
    <lineage>
        <taxon>Bacteria</taxon>
        <taxon>Bacillati</taxon>
        <taxon>Bacillota</taxon>
        <taxon>Bacilli</taxon>
        <taxon>Bacillales</taxon>
        <taxon>Paenibacillaceae</taxon>
        <taxon>Cohnella</taxon>
    </lineage>
</organism>
<dbReference type="AlphaFoldDB" id="A0A7G5C192"/>